<protein>
    <submittedName>
        <fullName evidence="1">Uncharacterized protein</fullName>
    </submittedName>
</protein>
<proteinExistence type="predicted"/>
<reference evidence="1 2" key="2">
    <citation type="submission" date="2009-05" db="EMBL/GenBank/DDBJ databases">
        <authorList>
            <person name="Harkins D.M."/>
            <person name="DeShazer D."/>
            <person name="Woods D.E."/>
            <person name="Brinkac L.M."/>
            <person name="Brown K.A."/>
            <person name="Hung G.C."/>
            <person name="Tuanyok A."/>
            <person name="Zhang B."/>
            <person name="Nierman W.C."/>
        </authorList>
    </citation>
    <scope>NUCLEOTIDE SEQUENCE [LARGE SCALE GENOMIC DNA]</scope>
    <source>
        <strain evidence="1 2">1710a</strain>
    </source>
</reference>
<reference evidence="2" key="1">
    <citation type="submission" date="2007-08" db="EMBL/GenBank/DDBJ databases">
        <title>Annotation of Burkholderia pseudomallei 1710a.</title>
        <authorList>
            <person name="Harkins D.M."/>
            <person name="DeShazer D."/>
            <person name="Woods D.E."/>
            <person name="Brinkac L.M."/>
            <person name="Brown K.A."/>
            <person name="Hung G.C."/>
            <person name="Tuanyok A."/>
            <person name="Zhang B."/>
            <person name="Nierman W.C."/>
        </authorList>
    </citation>
    <scope>NUCLEOTIDE SEQUENCE [LARGE SCALE GENOMIC DNA]</scope>
    <source>
        <strain evidence="2">1710a</strain>
    </source>
</reference>
<name>A0A0E1VYN9_BURPE</name>
<organism evidence="1 2">
    <name type="scientific">Burkholderia pseudomallei 1710a</name>
    <dbReference type="NCBI Taxonomy" id="320371"/>
    <lineage>
        <taxon>Bacteria</taxon>
        <taxon>Pseudomonadati</taxon>
        <taxon>Pseudomonadota</taxon>
        <taxon>Betaproteobacteria</taxon>
        <taxon>Burkholderiales</taxon>
        <taxon>Burkholderiaceae</taxon>
        <taxon>Burkholderia</taxon>
        <taxon>pseudomallei group</taxon>
    </lineage>
</organism>
<dbReference type="HOGENOM" id="CLU_2804239_0_0_4"/>
<gene>
    <name evidence="1" type="ORF">BURPS1710A_A3311</name>
</gene>
<sequence>MHAQWPVTSLFERASMRIARKQGRPLRGRVMPLRIALKEETDGYRRNIPLPRTRWRIAGIRKFRPFL</sequence>
<evidence type="ECO:0000313" key="2">
    <source>
        <dbReference type="Proteomes" id="UP000001812"/>
    </source>
</evidence>
<accession>A0A0E1VYN9</accession>
<dbReference type="AlphaFoldDB" id="A0A0E1VYN9"/>
<dbReference type="Proteomes" id="UP000001812">
    <property type="component" value="Chromosome II"/>
</dbReference>
<dbReference type="EMBL" id="CM000833">
    <property type="protein sequence ID" value="EET05294.1"/>
    <property type="molecule type" value="Genomic_DNA"/>
</dbReference>
<evidence type="ECO:0000313" key="1">
    <source>
        <dbReference type="EMBL" id="EET05294.1"/>
    </source>
</evidence>